<proteinExistence type="predicted"/>
<protein>
    <submittedName>
        <fullName evidence="2">Uncharacterized protein</fullName>
    </submittedName>
</protein>
<sequence>MAAGGLNAMNTTGYKLPTIPAPERVGVYASRSSNPRSPPDIPTGMKNDWSRNKNRRLKEAVNTEVLTAQA</sequence>
<keyword evidence="3" id="KW-1185">Reference proteome</keyword>
<gene>
    <name evidence="2" type="ORF">SAMN06265222_104225</name>
</gene>
<feature type="region of interest" description="Disordered" evidence="1">
    <location>
        <begin position="28"/>
        <end position="52"/>
    </location>
</feature>
<reference evidence="2 3" key="1">
    <citation type="submission" date="2017-05" db="EMBL/GenBank/DDBJ databases">
        <authorList>
            <person name="Varghese N."/>
            <person name="Submissions S."/>
        </authorList>
    </citation>
    <scope>NUCLEOTIDE SEQUENCE [LARGE SCALE GENOMIC DNA]</scope>
    <source>
        <strain evidence="2 3">DSM 25457</strain>
    </source>
</reference>
<organism evidence="2 3">
    <name type="scientific">Neorhodopirellula lusitana</name>
    <dbReference type="NCBI Taxonomy" id="445327"/>
    <lineage>
        <taxon>Bacteria</taxon>
        <taxon>Pseudomonadati</taxon>
        <taxon>Planctomycetota</taxon>
        <taxon>Planctomycetia</taxon>
        <taxon>Pirellulales</taxon>
        <taxon>Pirellulaceae</taxon>
        <taxon>Neorhodopirellula</taxon>
    </lineage>
</organism>
<dbReference type="Proteomes" id="UP001158067">
    <property type="component" value="Unassembled WGS sequence"/>
</dbReference>
<dbReference type="EMBL" id="FXUG01000004">
    <property type="protein sequence ID" value="SMP54217.1"/>
    <property type="molecule type" value="Genomic_DNA"/>
</dbReference>
<accession>A0ABY1PZJ6</accession>
<name>A0ABY1PZJ6_9BACT</name>
<evidence type="ECO:0000256" key="1">
    <source>
        <dbReference type="SAM" id="MobiDB-lite"/>
    </source>
</evidence>
<comment type="caution">
    <text evidence="2">The sequence shown here is derived from an EMBL/GenBank/DDBJ whole genome shotgun (WGS) entry which is preliminary data.</text>
</comment>
<evidence type="ECO:0000313" key="2">
    <source>
        <dbReference type="EMBL" id="SMP54217.1"/>
    </source>
</evidence>
<evidence type="ECO:0000313" key="3">
    <source>
        <dbReference type="Proteomes" id="UP001158067"/>
    </source>
</evidence>